<reference evidence="1 2" key="1">
    <citation type="submission" date="2019-02" db="EMBL/GenBank/DDBJ databases">
        <authorList>
            <person name="Lehtovirta-Morley E L."/>
        </authorList>
    </citation>
    <scope>NUCLEOTIDE SEQUENCE [LARGE SCALE GENOMIC DNA]</scope>
    <source>
        <strain evidence="1">NFRAN1</strain>
    </source>
</reference>
<proteinExistence type="predicted"/>
<evidence type="ECO:0000313" key="1">
    <source>
        <dbReference type="EMBL" id="VFJ12936.1"/>
    </source>
</evidence>
<organism evidence="1 2">
    <name type="scientific">Candidatus Nitrosocosmicus franklandianus</name>
    <dbReference type="NCBI Taxonomy" id="1798806"/>
    <lineage>
        <taxon>Archaea</taxon>
        <taxon>Nitrososphaerota</taxon>
        <taxon>Nitrososphaeria</taxon>
        <taxon>Nitrososphaerales</taxon>
        <taxon>Nitrososphaeraceae</taxon>
        <taxon>Candidatus Nitrosocosmicus</taxon>
    </lineage>
</organism>
<dbReference type="KEGG" id="nfn:NFRAN_0614"/>
<gene>
    <name evidence="1" type="ORF">NFRAN_0614</name>
</gene>
<dbReference type="AlphaFoldDB" id="A0A484I752"/>
<name>A0A484I752_9ARCH</name>
<protein>
    <submittedName>
        <fullName evidence="1">Uncharacterized protein</fullName>
    </submittedName>
</protein>
<evidence type="ECO:0000313" key="2">
    <source>
        <dbReference type="Proteomes" id="UP000294299"/>
    </source>
</evidence>
<sequence>MTFNEFSADGHARNISNIDFDLKNLYNQKSGQIVHRVDMKPMLFPDIYRLFFYA</sequence>
<accession>A0A484I752</accession>
<keyword evidence="2" id="KW-1185">Reference proteome</keyword>
<dbReference type="EMBL" id="LR216287">
    <property type="protein sequence ID" value="VFJ12936.1"/>
    <property type="molecule type" value="Genomic_DNA"/>
</dbReference>
<dbReference type="Proteomes" id="UP000294299">
    <property type="component" value="Chromosome NFRAN"/>
</dbReference>